<keyword evidence="3" id="KW-1185">Reference proteome</keyword>
<dbReference type="AlphaFoldDB" id="A0A6G7Y9B5"/>
<evidence type="ECO:0000313" key="2">
    <source>
        <dbReference type="EMBL" id="QIK73238.1"/>
    </source>
</evidence>
<reference evidence="2 3" key="1">
    <citation type="submission" date="2020-03" db="EMBL/GenBank/DDBJ databases">
        <title>Propioniciclava sp. nov., isolated from Hydrophilus acuminatus.</title>
        <authorList>
            <person name="Hyun D.-W."/>
            <person name="Bae J.-W."/>
        </authorList>
    </citation>
    <scope>NUCLEOTIDE SEQUENCE [LARGE SCALE GENOMIC DNA]</scope>
    <source>
        <strain evidence="2 3">HDW11</strain>
    </source>
</reference>
<feature type="region of interest" description="Disordered" evidence="1">
    <location>
        <begin position="27"/>
        <end position="54"/>
    </location>
</feature>
<accession>A0A6G7Y9B5</accession>
<organism evidence="2 3">
    <name type="scientific">Propioniciclava coleopterorum</name>
    <dbReference type="NCBI Taxonomy" id="2714937"/>
    <lineage>
        <taxon>Bacteria</taxon>
        <taxon>Bacillati</taxon>
        <taxon>Actinomycetota</taxon>
        <taxon>Actinomycetes</taxon>
        <taxon>Propionibacteriales</taxon>
        <taxon>Propionibacteriaceae</taxon>
        <taxon>Propioniciclava</taxon>
    </lineage>
</organism>
<gene>
    <name evidence="2" type="ORF">G7070_14455</name>
</gene>
<dbReference type="RefSeq" id="WP_166234309.1">
    <property type="nucleotide sequence ID" value="NZ_CP049865.1"/>
</dbReference>
<feature type="region of interest" description="Disordered" evidence="1">
    <location>
        <begin position="564"/>
        <end position="587"/>
    </location>
</feature>
<dbReference type="Proteomes" id="UP000501058">
    <property type="component" value="Chromosome"/>
</dbReference>
<sequence>MEFLGVAILAVLMFGLVLALVHADSARPEPDAEEPAPQRPSTASPTPAPPQRPRMDLTAVLEGAFTCEVCGEPATIALRQPSGTHHPALCQRPACQDPERFGDLWARATALVPIGWPYDEELWDSVPWVQAEDALVGEHFCTFCAAPATLALRRPFDVYFPLVCDSPACRAMDVLRPYLASPIVALSPVVATRERVTPSPSVPETAENCTVCGEPATVVMPRPGESALGVCDASACRRAVGDLWTDAAFWVTPPEEGDLPERGLLCSRCGGQAVGAEWTTGASRPRMWCADPACGGAQRPASRDGREALSYHLDRPESMLPPHLDACLLCGEPTAYFLMVPGEWVARGVCHSANCVYIAHARSWWLDPSHKEGPYGRPEVGYFCMVCGRSADLEMRQRDGGVQAVCDDPACQQHPAVRYHWARAQWVARLEPSEPGRRCCVCEAPATAGLGQIGGVTVDVCEARECRDRAVDQSWNPDVPRPPRPPLVPLVAQFLPREPAARCDTCEACPAELWYTHTGDGEVQRTTMCHDCFEDNQEGWDGAVSRGFFLLLGQVHPRQRVWRARSASSTPPDDLTLTQGQGSTLVT</sequence>
<dbReference type="KEGG" id="prv:G7070_14455"/>
<name>A0A6G7Y9B5_9ACTN</name>
<evidence type="ECO:0000313" key="3">
    <source>
        <dbReference type="Proteomes" id="UP000501058"/>
    </source>
</evidence>
<dbReference type="EMBL" id="CP049865">
    <property type="protein sequence ID" value="QIK73238.1"/>
    <property type="molecule type" value="Genomic_DNA"/>
</dbReference>
<feature type="compositionally biased region" description="Polar residues" evidence="1">
    <location>
        <begin position="566"/>
        <end position="587"/>
    </location>
</feature>
<evidence type="ECO:0000256" key="1">
    <source>
        <dbReference type="SAM" id="MobiDB-lite"/>
    </source>
</evidence>
<protein>
    <submittedName>
        <fullName evidence="2">Uncharacterized protein</fullName>
    </submittedName>
</protein>
<proteinExistence type="predicted"/>